<evidence type="ECO:0000256" key="4">
    <source>
        <dbReference type="ARBA" id="ARBA00022827"/>
    </source>
</evidence>
<organism evidence="7">
    <name type="scientific">termite gut metagenome</name>
    <dbReference type="NCBI Taxonomy" id="433724"/>
    <lineage>
        <taxon>unclassified sequences</taxon>
        <taxon>metagenomes</taxon>
        <taxon>organismal metagenomes</taxon>
    </lineage>
</organism>
<comment type="similarity">
    <text evidence="2">Belongs to the FAD-dependent glycerol-3-phosphate dehydrogenase family.</text>
</comment>
<feature type="non-terminal residue" evidence="7">
    <location>
        <position position="224"/>
    </location>
</feature>
<dbReference type="Gene3D" id="3.50.50.60">
    <property type="entry name" value="FAD/NAD(P)-binding domain"/>
    <property type="match status" value="2"/>
</dbReference>
<dbReference type="SUPFAM" id="SSF51905">
    <property type="entry name" value="FAD/NAD(P)-binding domain"/>
    <property type="match status" value="1"/>
</dbReference>
<keyword evidence="3" id="KW-0285">Flavoprotein</keyword>
<protein>
    <submittedName>
        <fullName evidence="7">Alpha-glycerophosphate oxidase</fullName>
        <ecNumber evidence="7">1.1.3.21</ecNumber>
    </submittedName>
</protein>
<dbReference type="EMBL" id="SNRY01003751">
    <property type="protein sequence ID" value="KAA6319869.1"/>
    <property type="molecule type" value="Genomic_DNA"/>
</dbReference>
<dbReference type="InterPro" id="IPR006076">
    <property type="entry name" value="FAD-dep_OxRdtase"/>
</dbReference>
<keyword evidence="4" id="KW-0274">FAD</keyword>
<comment type="cofactor">
    <cofactor evidence="1">
        <name>FAD</name>
        <dbReference type="ChEBI" id="CHEBI:57692"/>
    </cofactor>
</comment>
<dbReference type="GO" id="GO:0046168">
    <property type="term" value="P:glycerol-3-phosphate catabolic process"/>
    <property type="evidence" value="ECO:0007669"/>
    <property type="project" value="TreeGrafter"/>
</dbReference>
<dbReference type="PRINTS" id="PR01001">
    <property type="entry name" value="FADG3PDH"/>
</dbReference>
<dbReference type="GO" id="GO:0004368">
    <property type="term" value="F:glycerol-3-phosphate dehydrogenase (quinone) activity"/>
    <property type="evidence" value="ECO:0007669"/>
    <property type="project" value="InterPro"/>
</dbReference>
<dbReference type="PANTHER" id="PTHR11985">
    <property type="entry name" value="GLYCEROL-3-PHOSPHATE DEHYDROGENASE"/>
    <property type="match status" value="1"/>
</dbReference>
<sequence>MNRNEMIAQLKGNPDWDVIVVGGGATGLGVAVDAAGRGYKVALLEQTDFAKGTSCKSTKLVHGGVRYLQRGDVMLVLEALRERGRMKRNAPHLVKDQAFVISNYTWWDNFLYFCGLTFYDILSFGFGYGRSHFISAKKVINRLPTTIRKGLKGGIVYHDGQFDDSRMAINLAQTCVEHGGVVLNKARVNTLLHDAQGNVSGVTFTDLESNNTMELRARCVVNAC</sequence>
<keyword evidence="5 7" id="KW-0560">Oxidoreductase</keyword>
<evidence type="ECO:0000259" key="6">
    <source>
        <dbReference type="Pfam" id="PF01266"/>
    </source>
</evidence>
<reference evidence="7" key="1">
    <citation type="submission" date="2019-03" db="EMBL/GenBank/DDBJ databases">
        <title>Single cell metagenomics reveals metabolic interactions within the superorganism composed of flagellate Streblomastix strix and complex community of Bacteroidetes bacteria on its surface.</title>
        <authorList>
            <person name="Treitli S.C."/>
            <person name="Kolisko M."/>
            <person name="Husnik F."/>
            <person name="Keeling P."/>
            <person name="Hampl V."/>
        </authorList>
    </citation>
    <scope>NUCLEOTIDE SEQUENCE</scope>
    <source>
        <strain evidence="7">STM</strain>
    </source>
</reference>
<evidence type="ECO:0000256" key="1">
    <source>
        <dbReference type="ARBA" id="ARBA00001974"/>
    </source>
</evidence>
<dbReference type="GO" id="GO:0004369">
    <property type="term" value="F:glycerol-3-phosphate oxidase activity"/>
    <property type="evidence" value="ECO:0007669"/>
    <property type="project" value="UniProtKB-EC"/>
</dbReference>
<dbReference type="InterPro" id="IPR000447">
    <property type="entry name" value="G3P_DH_FAD-dep"/>
</dbReference>
<dbReference type="Pfam" id="PF01266">
    <property type="entry name" value="DAO"/>
    <property type="match status" value="1"/>
</dbReference>
<dbReference type="InterPro" id="IPR036188">
    <property type="entry name" value="FAD/NAD-bd_sf"/>
</dbReference>
<evidence type="ECO:0000313" key="7">
    <source>
        <dbReference type="EMBL" id="KAA6319869.1"/>
    </source>
</evidence>
<evidence type="ECO:0000256" key="3">
    <source>
        <dbReference type="ARBA" id="ARBA00022630"/>
    </source>
</evidence>
<accession>A0A5J4QF54</accession>
<gene>
    <name evidence="7" type="ORF">EZS27_030289</name>
</gene>
<dbReference type="PANTHER" id="PTHR11985:SF35">
    <property type="entry name" value="ANAEROBIC GLYCEROL-3-PHOSPHATE DEHYDROGENASE SUBUNIT A"/>
    <property type="match status" value="1"/>
</dbReference>
<comment type="caution">
    <text evidence="7">The sequence shown here is derived from an EMBL/GenBank/DDBJ whole genome shotgun (WGS) entry which is preliminary data.</text>
</comment>
<evidence type="ECO:0000256" key="5">
    <source>
        <dbReference type="ARBA" id="ARBA00023002"/>
    </source>
</evidence>
<feature type="domain" description="FAD dependent oxidoreductase" evidence="6">
    <location>
        <begin position="17"/>
        <end position="224"/>
    </location>
</feature>
<dbReference type="AlphaFoldDB" id="A0A5J4QF54"/>
<proteinExistence type="inferred from homology"/>
<evidence type="ECO:0000256" key="2">
    <source>
        <dbReference type="ARBA" id="ARBA00007330"/>
    </source>
</evidence>
<name>A0A5J4QF54_9ZZZZ</name>
<dbReference type="EC" id="1.1.3.21" evidence="7"/>